<evidence type="ECO:0000256" key="1">
    <source>
        <dbReference type="SAM" id="MobiDB-lite"/>
    </source>
</evidence>
<dbReference type="EMBL" id="JAWQEG010003197">
    <property type="protein sequence ID" value="KAK3867462.1"/>
    <property type="molecule type" value="Genomic_DNA"/>
</dbReference>
<feature type="compositionally biased region" description="Acidic residues" evidence="1">
    <location>
        <begin position="55"/>
        <end position="92"/>
    </location>
</feature>
<reference evidence="2" key="1">
    <citation type="submission" date="2023-10" db="EMBL/GenBank/DDBJ databases">
        <title>Genome assemblies of two species of porcelain crab, Petrolisthes cinctipes and Petrolisthes manimaculis (Anomura: Porcellanidae).</title>
        <authorList>
            <person name="Angst P."/>
        </authorList>
    </citation>
    <scope>NUCLEOTIDE SEQUENCE</scope>
    <source>
        <strain evidence="2">PB745_01</strain>
        <tissue evidence="2">Gill</tissue>
    </source>
</reference>
<keyword evidence="3" id="KW-1185">Reference proteome</keyword>
<sequence>MNTQQSSNITSMSSQLKDLVKYLQIKNLALSEELSCQRHHQLGPQEDQIDKQDITEGEGESELEIGEDDSDYDLSKDDDLEYESSEEEEDKD</sequence>
<organism evidence="2 3">
    <name type="scientific">Petrolisthes cinctipes</name>
    <name type="common">Flat porcelain crab</name>
    <dbReference type="NCBI Taxonomy" id="88211"/>
    <lineage>
        <taxon>Eukaryota</taxon>
        <taxon>Metazoa</taxon>
        <taxon>Ecdysozoa</taxon>
        <taxon>Arthropoda</taxon>
        <taxon>Crustacea</taxon>
        <taxon>Multicrustacea</taxon>
        <taxon>Malacostraca</taxon>
        <taxon>Eumalacostraca</taxon>
        <taxon>Eucarida</taxon>
        <taxon>Decapoda</taxon>
        <taxon>Pleocyemata</taxon>
        <taxon>Anomura</taxon>
        <taxon>Galatheoidea</taxon>
        <taxon>Porcellanidae</taxon>
        <taxon>Petrolisthes</taxon>
    </lineage>
</organism>
<evidence type="ECO:0000313" key="3">
    <source>
        <dbReference type="Proteomes" id="UP001286313"/>
    </source>
</evidence>
<proteinExistence type="predicted"/>
<dbReference type="AlphaFoldDB" id="A0AAE1F505"/>
<feature type="region of interest" description="Disordered" evidence="1">
    <location>
        <begin position="38"/>
        <end position="92"/>
    </location>
</feature>
<gene>
    <name evidence="2" type="ORF">Pcinc_027096</name>
</gene>
<evidence type="ECO:0000313" key="2">
    <source>
        <dbReference type="EMBL" id="KAK3867462.1"/>
    </source>
</evidence>
<protein>
    <submittedName>
        <fullName evidence="2">Uncharacterized protein</fullName>
    </submittedName>
</protein>
<comment type="caution">
    <text evidence="2">The sequence shown here is derived from an EMBL/GenBank/DDBJ whole genome shotgun (WGS) entry which is preliminary data.</text>
</comment>
<accession>A0AAE1F505</accession>
<name>A0AAE1F505_PETCI</name>
<dbReference type="Proteomes" id="UP001286313">
    <property type="component" value="Unassembled WGS sequence"/>
</dbReference>